<accession>A0A8H5GS16</accession>
<dbReference type="EMBL" id="JAACJM010000012">
    <property type="protein sequence ID" value="KAF5369959.1"/>
    <property type="molecule type" value="Genomic_DNA"/>
</dbReference>
<reference evidence="3 4" key="1">
    <citation type="journal article" date="2020" name="ISME J.">
        <title>Uncovering the hidden diversity of litter-decomposition mechanisms in mushroom-forming fungi.</title>
        <authorList>
            <person name="Floudas D."/>
            <person name="Bentzer J."/>
            <person name="Ahren D."/>
            <person name="Johansson T."/>
            <person name="Persson P."/>
            <person name="Tunlid A."/>
        </authorList>
    </citation>
    <scope>NUCLEOTIDE SEQUENCE [LARGE SCALE GENOMIC DNA]</scope>
    <source>
        <strain evidence="3 4">CBS 291.85</strain>
    </source>
</reference>
<dbReference type="InterPro" id="IPR036314">
    <property type="entry name" value="SOD_C_sf"/>
</dbReference>
<feature type="domain" description="Manganese/iron superoxide dismutase C-terminal" evidence="2">
    <location>
        <begin position="128"/>
        <end position="175"/>
    </location>
</feature>
<evidence type="ECO:0000313" key="4">
    <source>
        <dbReference type="Proteomes" id="UP000559256"/>
    </source>
</evidence>
<name>A0A8H5GS16_9AGAR</name>
<comment type="caution">
    <text evidence="3">The sequence shown here is derived from an EMBL/GenBank/DDBJ whole genome shotgun (WGS) entry which is preliminary data.</text>
</comment>
<dbReference type="Proteomes" id="UP000559256">
    <property type="component" value="Unassembled WGS sequence"/>
</dbReference>
<feature type="compositionally biased region" description="Low complexity" evidence="1">
    <location>
        <begin position="217"/>
        <end position="230"/>
    </location>
</feature>
<sequence length="271" mass="29421">MNLDSDHGIADTEFTLRKGEETKVNVSGMRPFTTPSRFLGRRALHDIPPLRTRIDQGLPNFLPPPAYKRLNEEVKDEGLSVVDTIIRATPERSFVLAFNYASSTTTSSFHSSPPSPKHLPPPTPHFPHLLTQIRLQHGSLTQLKSPFSAAAMEMFTNGYIWFVTDAAGNTAVIPTFGPGSLLIEQYEGENEDYEAESEANASPTPALTPKSPPPGVSPSSASGVSSASSSTPMNHPLHPRFIHTPTPSLADKKNLGEENMIPASLFDEPTP</sequence>
<dbReference type="AlphaFoldDB" id="A0A8H5GS16"/>
<dbReference type="PANTHER" id="PTHR42769:SF3">
    <property type="entry name" value="SUPEROXIDE DISMUTASE [FE] 2, CHLOROPLASTIC"/>
    <property type="match status" value="1"/>
</dbReference>
<dbReference type="OrthoDB" id="275227at2759"/>
<dbReference type="SUPFAM" id="SSF54719">
    <property type="entry name" value="Fe,Mn superoxide dismutase (SOD), C-terminal domain"/>
    <property type="match status" value="1"/>
</dbReference>
<organism evidence="3 4">
    <name type="scientific">Tetrapyrgos nigripes</name>
    <dbReference type="NCBI Taxonomy" id="182062"/>
    <lineage>
        <taxon>Eukaryota</taxon>
        <taxon>Fungi</taxon>
        <taxon>Dikarya</taxon>
        <taxon>Basidiomycota</taxon>
        <taxon>Agaricomycotina</taxon>
        <taxon>Agaricomycetes</taxon>
        <taxon>Agaricomycetidae</taxon>
        <taxon>Agaricales</taxon>
        <taxon>Marasmiineae</taxon>
        <taxon>Marasmiaceae</taxon>
        <taxon>Tetrapyrgos</taxon>
    </lineage>
</organism>
<protein>
    <recommendedName>
        <fullName evidence="2">Manganese/iron superoxide dismutase C-terminal domain-containing protein</fullName>
    </recommendedName>
</protein>
<keyword evidence="4" id="KW-1185">Reference proteome</keyword>
<proteinExistence type="predicted"/>
<dbReference type="GO" id="GO:0004784">
    <property type="term" value="F:superoxide dismutase activity"/>
    <property type="evidence" value="ECO:0007669"/>
    <property type="project" value="InterPro"/>
</dbReference>
<dbReference type="Gene3D" id="3.55.40.20">
    <property type="entry name" value="Iron/manganese superoxide dismutase, C-terminal domain"/>
    <property type="match status" value="1"/>
</dbReference>
<evidence type="ECO:0000256" key="1">
    <source>
        <dbReference type="SAM" id="MobiDB-lite"/>
    </source>
</evidence>
<feature type="region of interest" description="Disordered" evidence="1">
    <location>
        <begin position="188"/>
        <end position="271"/>
    </location>
</feature>
<dbReference type="PANTHER" id="PTHR42769">
    <property type="entry name" value="SUPEROXIDE DISMUTASE"/>
    <property type="match status" value="1"/>
</dbReference>
<gene>
    <name evidence="3" type="ORF">D9758_001414</name>
</gene>
<feature type="compositionally biased region" description="Acidic residues" evidence="1">
    <location>
        <begin position="188"/>
        <end position="197"/>
    </location>
</feature>
<dbReference type="InterPro" id="IPR019832">
    <property type="entry name" value="Mn/Fe_SOD_C"/>
</dbReference>
<dbReference type="Pfam" id="PF02777">
    <property type="entry name" value="Sod_Fe_C"/>
    <property type="match status" value="1"/>
</dbReference>
<evidence type="ECO:0000313" key="3">
    <source>
        <dbReference type="EMBL" id="KAF5369959.1"/>
    </source>
</evidence>
<evidence type="ECO:0000259" key="2">
    <source>
        <dbReference type="Pfam" id="PF02777"/>
    </source>
</evidence>
<dbReference type="GO" id="GO:0046872">
    <property type="term" value="F:metal ion binding"/>
    <property type="evidence" value="ECO:0007669"/>
    <property type="project" value="InterPro"/>
</dbReference>